<name>A0A7G2CCB4_9TRYP</name>
<sequence>MVYGSRTELEAAREAAWTYNEAVTQTLKQVDQLTLLGKSLFPRVPAAETHVYFPTVCDMPTLLSHEACLSDVFVLEFSEALLASKPLKKSSTSANEDATLRVSRAREKVMLASEWYGLSSSRKHMELLLRAVREWLTLLCDNRLVLSWDLTDYAQDCIPRIAIAVSYEHTDLDKVLRRSKGAPLVSLTAAEDVTTLEATLTRALESLRTAGWFLIRQENHCAWDRKRKVRAKEEESFRDLSDSIKEIQRESLPPHFQNTQEAEQQTVVSHIGDKTNRRTTSAVWGAHLIQRRDGLHLRRGQFVVLDNGRMGRIVDFLPPPKNIWQINESPTADFRVYCPTGAGKKYYEPFLQWWKLDRTRVQQTASLPPFLETAEKSVYPLVELPHTRERMLVLPTRVVVYPVQYPTLCFVSVSEQLRTRAQREALEDDTTTPEEWMERFMGDSRELQPVSWYLEDSSGRAHVKCLELPLSRLFLDTPGSYYLSSVFQEHKFPEISPVQCRWRTLHHTTGEEAGVEQLCDARYHERSISCRSPMGCPFPTPFKEAHLGTFERFLLFPTTTPSPELLRCCAASALVPRKILSSLAFKRKDFFRK</sequence>
<gene>
    <name evidence="1" type="ORF">ADEAN_000382500</name>
</gene>
<proteinExistence type="predicted"/>
<accession>A0A7G2CCB4</accession>
<dbReference type="AlphaFoldDB" id="A0A7G2CCB4"/>
<dbReference type="Proteomes" id="UP000515908">
    <property type="component" value="Chromosome 06"/>
</dbReference>
<evidence type="ECO:0000313" key="2">
    <source>
        <dbReference type="Proteomes" id="UP000515908"/>
    </source>
</evidence>
<dbReference type="VEuPathDB" id="TriTrypDB:ADEAN_000382500"/>
<evidence type="ECO:0000313" key="1">
    <source>
        <dbReference type="EMBL" id="CAD2216363.1"/>
    </source>
</evidence>
<organism evidence="1 2">
    <name type="scientific">Angomonas deanei</name>
    <dbReference type="NCBI Taxonomy" id="59799"/>
    <lineage>
        <taxon>Eukaryota</taxon>
        <taxon>Discoba</taxon>
        <taxon>Euglenozoa</taxon>
        <taxon>Kinetoplastea</taxon>
        <taxon>Metakinetoplastina</taxon>
        <taxon>Trypanosomatida</taxon>
        <taxon>Trypanosomatidae</taxon>
        <taxon>Strigomonadinae</taxon>
        <taxon>Angomonas</taxon>
    </lineage>
</organism>
<reference evidence="1 2" key="1">
    <citation type="submission" date="2020-08" db="EMBL/GenBank/DDBJ databases">
        <authorList>
            <person name="Newling K."/>
            <person name="Davey J."/>
            <person name="Forrester S."/>
        </authorList>
    </citation>
    <scope>NUCLEOTIDE SEQUENCE [LARGE SCALE GENOMIC DNA]</scope>
    <source>
        <strain evidence="2">Crithidia deanei Carvalho (ATCC PRA-265)</strain>
    </source>
</reference>
<dbReference type="EMBL" id="LR877150">
    <property type="protein sequence ID" value="CAD2216363.1"/>
    <property type="molecule type" value="Genomic_DNA"/>
</dbReference>
<keyword evidence="2" id="KW-1185">Reference proteome</keyword>
<protein>
    <submittedName>
        <fullName evidence="1">Uncharacterized protein</fullName>
    </submittedName>
</protein>